<organism evidence="2 3">
    <name type="scientific">Colletotrichum sojae</name>
    <dbReference type="NCBI Taxonomy" id="2175907"/>
    <lineage>
        <taxon>Eukaryota</taxon>
        <taxon>Fungi</taxon>
        <taxon>Dikarya</taxon>
        <taxon>Ascomycota</taxon>
        <taxon>Pezizomycotina</taxon>
        <taxon>Sordariomycetes</taxon>
        <taxon>Hypocreomycetidae</taxon>
        <taxon>Glomerellales</taxon>
        <taxon>Glomerellaceae</taxon>
        <taxon>Colletotrichum</taxon>
        <taxon>Colletotrichum orchidearum species complex</taxon>
    </lineage>
</organism>
<sequence>MTSIVVVMASVWIRSVRVRDKWRYWASWPQIVLANGDSAWLPGESGAPCRQTLTLTWSALAARESARGNRFLVSNGNQRGPSGLARPIGANASMGSRVVCMPFPICSMAIYDRPSEWPRHATGTLDRTFQPQAPPVTRSHAPGEPRDQSHALSTGIMDLLPHTARAWALWSPPRPDSQLESSRRRLSRPGTRCSSIDAAVVVLEQRQPGLEAMTISCDHPSARLGNVDRDCSRNHDGVVLGIGFADVHKYELASIVPRSNMPSSRASVVVNGKSVKMSASKKEQAAESKSRLKSYDTEDSNLFQRLHADPKVDGRVEAYRSRARDAARDIDGSVPPKSK</sequence>
<dbReference type="EMBL" id="WIGN01000444">
    <property type="protein sequence ID" value="KAF6793020.1"/>
    <property type="molecule type" value="Genomic_DNA"/>
</dbReference>
<evidence type="ECO:0000256" key="1">
    <source>
        <dbReference type="SAM" id="MobiDB-lite"/>
    </source>
</evidence>
<reference evidence="2 3" key="1">
    <citation type="journal article" date="2020" name="Phytopathology">
        <title>Genome Sequence Resources of Colletotrichum truncatum, C. plurivorum, C. musicola, and C. sojae: Four Species Pathogenic to Soybean (Glycine max).</title>
        <authorList>
            <person name="Rogerio F."/>
            <person name="Boufleur T.R."/>
            <person name="Ciampi-Guillardi M."/>
            <person name="Sukno S.A."/>
            <person name="Thon M.R."/>
            <person name="Massola Junior N.S."/>
            <person name="Baroncelli R."/>
        </authorList>
    </citation>
    <scope>NUCLEOTIDE SEQUENCE [LARGE SCALE GENOMIC DNA]</scope>
    <source>
        <strain evidence="2 3">LFN0009</strain>
    </source>
</reference>
<proteinExistence type="predicted"/>
<accession>A0A8H6IRK4</accession>
<feature type="region of interest" description="Disordered" evidence="1">
    <location>
        <begin position="170"/>
        <end position="190"/>
    </location>
</feature>
<feature type="region of interest" description="Disordered" evidence="1">
    <location>
        <begin position="121"/>
        <end position="150"/>
    </location>
</feature>
<feature type="region of interest" description="Disordered" evidence="1">
    <location>
        <begin position="274"/>
        <end position="294"/>
    </location>
</feature>
<dbReference type="AlphaFoldDB" id="A0A8H6IRK4"/>
<dbReference type="Proteomes" id="UP000652219">
    <property type="component" value="Unassembled WGS sequence"/>
</dbReference>
<gene>
    <name evidence="2" type="ORF">CSOJ01_14049</name>
</gene>
<evidence type="ECO:0000313" key="2">
    <source>
        <dbReference type="EMBL" id="KAF6793020.1"/>
    </source>
</evidence>
<name>A0A8H6IRK4_9PEZI</name>
<comment type="caution">
    <text evidence="2">The sequence shown here is derived from an EMBL/GenBank/DDBJ whole genome shotgun (WGS) entry which is preliminary data.</text>
</comment>
<evidence type="ECO:0000313" key="3">
    <source>
        <dbReference type="Proteomes" id="UP000652219"/>
    </source>
</evidence>
<keyword evidence="3" id="KW-1185">Reference proteome</keyword>
<feature type="compositionally biased region" description="Basic and acidic residues" evidence="1">
    <location>
        <begin position="280"/>
        <end position="294"/>
    </location>
</feature>
<protein>
    <submittedName>
        <fullName evidence="2">Uncharacterized protein</fullName>
    </submittedName>
</protein>